<dbReference type="Proteomes" id="UP000230066">
    <property type="component" value="Unassembled WGS sequence"/>
</dbReference>
<gene>
    <name evidence="2" type="ORF">D915_010931</name>
</gene>
<name>A0A4E0QXQ9_FASHE</name>
<dbReference type="AlphaFoldDB" id="A0A4E0QXQ9"/>
<evidence type="ECO:0000313" key="2">
    <source>
        <dbReference type="EMBL" id="THD18116.1"/>
    </source>
</evidence>
<reference evidence="2" key="1">
    <citation type="submission" date="2019-03" db="EMBL/GenBank/DDBJ databases">
        <title>Improved annotation for the trematode Fasciola hepatica.</title>
        <authorList>
            <person name="Choi Y.-J."/>
            <person name="Martin J."/>
            <person name="Mitreva M."/>
        </authorList>
    </citation>
    <scope>NUCLEOTIDE SEQUENCE [LARGE SCALE GENOMIC DNA]</scope>
</reference>
<organism evidence="2 3">
    <name type="scientific">Fasciola hepatica</name>
    <name type="common">Liver fluke</name>
    <dbReference type="NCBI Taxonomy" id="6192"/>
    <lineage>
        <taxon>Eukaryota</taxon>
        <taxon>Metazoa</taxon>
        <taxon>Spiralia</taxon>
        <taxon>Lophotrochozoa</taxon>
        <taxon>Platyhelminthes</taxon>
        <taxon>Trematoda</taxon>
        <taxon>Digenea</taxon>
        <taxon>Plagiorchiida</taxon>
        <taxon>Echinostomata</taxon>
        <taxon>Echinostomatoidea</taxon>
        <taxon>Fasciolidae</taxon>
        <taxon>Fasciola</taxon>
    </lineage>
</organism>
<dbReference type="EMBL" id="JXXN02016208">
    <property type="protein sequence ID" value="THD18116.1"/>
    <property type="molecule type" value="Genomic_DNA"/>
</dbReference>
<feature type="region of interest" description="Disordered" evidence="1">
    <location>
        <begin position="1"/>
        <end position="24"/>
    </location>
</feature>
<accession>A0A4E0QXQ9</accession>
<keyword evidence="3" id="KW-1185">Reference proteome</keyword>
<comment type="caution">
    <text evidence="2">The sequence shown here is derived from an EMBL/GenBank/DDBJ whole genome shotgun (WGS) entry which is preliminary data.</text>
</comment>
<evidence type="ECO:0000256" key="1">
    <source>
        <dbReference type="SAM" id="MobiDB-lite"/>
    </source>
</evidence>
<protein>
    <submittedName>
        <fullName evidence="2">Uncharacterized protein</fullName>
    </submittedName>
</protein>
<evidence type="ECO:0000313" key="3">
    <source>
        <dbReference type="Proteomes" id="UP000230066"/>
    </source>
</evidence>
<proteinExistence type="predicted"/>
<sequence length="68" mass="7718">MERGKKRLRDSDAEENDPTDAPVIINQGQPVSIAKRARVQPKSVRKLPMMVEWLTVFAVLMITPNNDD</sequence>